<dbReference type="Gene3D" id="2.60.120.10">
    <property type="entry name" value="Jelly Rolls"/>
    <property type="match status" value="1"/>
</dbReference>
<dbReference type="InterPro" id="IPR041667">
    <property type="entry name" value="Cupin_8"/>
</dbReference>
<organism evidence="3 4">
    <name type="scientific">Apatococcus fuscideae</name>
    <dbReference type="NCBI Taxonomy" id="2026836"/>
    <lineage>
        <taxon>Eukaryota</taxon>
        <taxon>Viridiplantae</taxon>
        <taxon>Chlorophyta</taxon>
        <taxon>core chlorophytes</taxon>
        <taxon>Trebouxiophyceae</taxon>
        <taxon>Chlorellales</taxon>
        <taxon>Chlorellaceae</taxon>
        <taxon>Apatococcus</taxon>
    </lineage>
</organism>
<evidence type="ECO:0000313" key="4">
    <source>
        <dbReference type="Proteomes" id="UP001485043"/>
    </source>
</evidence>
<dbReference type="PANTHER" id="PTHR12461">
    <property type="entry name" value="HYPOXIA-INDUCIBLE FACTOR 1 ALPHA INHIBITOR-RELATED"/>
    <property type="match status" value="1"/>
</dbReference>
<feature type="domain" description="JmjC" evidence="2">
    <location>
        <begin position="24"/>
        <end position="188"/>
    </location>
</feature>
<evidence type="ECO:0000259" key="2">
    <source>
        <dbReference type="PROSITE" id="PS51184"/>
    </source>
</evidence>
<protein>
    <recommendedName>
        <fullName evidence="2">JmjC domain-containing protein</fullName>
    </recommendedName>
</protein>
<dbReference type="EMBL" id="JALJOV010000010">
    <property type="protein sequence ID" value="KAK9868843.1"/>
    <property type="molecule type" value="Genomic_DNA"/>
</dbReference>
<dbReference type="Proteomes" id="UP001485043">
    <property type="component" value="Unassembled WGS sequence"/>
</dbReference>
<evidence type="ECO:0000313" key="3">
    <source>
        <dbReference type="EMBL" id="KAK9868843.1"/>
    </source>
</evidence>
<dbReference type="Pfam" id="PF13621">
    <property type="entry name" value="Cupin_8"/>
    <property type="match status" value="1"/>
</dbReference>
<gene>
    <name evidence="3" type="ORF">WJX84_005438</name>
</gene>
<dbReference type="PROSITE" id="PS51184">
    <property type="entry name" value="JMJC"/>
    <property type="match status" value="1"/>
</dbReference>
<comment type="caution">
    <text evidence="3">The sequence shown here is derived from an EMBL/GenBank/DDBJ whole genome shotgun (WGS) entry which is preliminary data.</text>
</comment>
<comment type="similarity">
    <text evidence="1">Belongs to the JARID1 histone demethylase family.</text>
</comment>
<dbReference type="SUPFAM" id="SSF51197">
    <property type="entry name" value="Clavaminate synthase-like"/>
    <property type="match status" value="1"/>
</dbReference>
<dbReference type="AlphaFoldDB" id="A0AAW1TJW5"/>
<evidence type="ECO:0000256" key="1">
    <source>
        <dbReference type="ARBA" id="ARBA00006801"/>
    </source>
</evidence>
<name>A0AAW1TJW5_9CHLO</name>
<sequence length="326" mass="37339">MESAPFAQQLLGPWALDRLAAAMNSKEQEWNVFCSDARRNAFLIGDLSRNVYGSHYHLQIGGPGSLLPASYQPHDRLLVQVTGRQRILLISPDQAFSGLYPYPVHHLYDGFSMVNFEKPSLDIWSGFDHVKGQLVVMSAGDVLYIPPYWFVHEQLLDGTNTALWINLAPGLRPRDPIAIPLQVSRLLEERVAAAEGVPNVRHWLQLIGHGDEEHWVDLKTVVGYRRIVLAQEVRDELDLNTDMADSWEKLLPGFVDARLLLTPWLNQNFRERLYLLDKPVRLQDDRSEEERRYPELFRQRLEGENWQVPKHVSTLPIPGYNTPAAP</sequence>
<proteinExistence type="inferred from homology"/>
<reference evidence="3 4" key="1">
    <citation type="journal article" date="2024" name="Nat. Commun.">
        <title>Phylogenomics reveals the evolutionary origins of lichenization in chlorophyte algae.</title>
        <authorList>
            <person name="Puginier C."/>
            <person name="Libourel C."/>
            <person name="Otte J."/>
            <person name="Skaloud P."/>
            <person name="Haon M."/>
            <person name="Grisel S."/>
            <person name="Petersen M."/>
            <person name="Berrin J.G."/>
            <person name="Delaux P.M."/>
            <person name="Dal Grande F."/>
            <person name="Keller J."/>
        </authorList>
    </citation>
    <scope>NUCLEOTIDE SEQUENCE [LARGE SCALE GENOMIC DNA]</scope>
    <source>
        <strain evidence="3 4">SAG 2523</strain>
    </source>
</reference>
<accession>A0AAW1TJW5</accession>
<dbReference type="InterPro" id="IPR014710">
    <property type="entry name" value="RmlC-like_jellyroll"/>
</dbReference>
<dbReference type="InterPro" id="IPR003347">
    <property type="entry name" value="JmjC_dom"/>
</dbReference>
<keyword evidence="4" id="KW-1185">Reference proteome</keyword>
<dbReference type="PANTHER" id="PTHR12461:SF105">
    <property type="entry name" value="HYPOXIA-INDUCIBLE FACTOR 1-ALPHA INHIBITOR"/>
    <property type="match status" value="1"/>
</dbReference>